<dbReference type="Pfam" id="PF14326">
    <property type="entry name" value="DUF4384"/>
    <property type="match status" value="1"/>
</dbReference>
<protein>
    <recommendedName>
        <fullName evidence="1">DUF4384 domain-containing protein</fullName>
    </recommendedName>
</protein>
<sequence>MMPEESYKNNEVAFLGEVADKLSLKDNTRLVFIERFKINNDDLNNAALADVLLTNLRHNNTMRDALRRIFKKLEVEGCHFNDATRDKVNIARQWLREVLYPWYQLKNMATSTNKMGPVLQGMSTMDMYTVDPHYPKTVPLDSEIKFEVRLERRGYLTLLERGTSGEFYCLSPSFLGALPIFDAGVVSLPMEGAPVDYFRLDGKPGVEEIIAGISQERPRLSWLPQGDQPPLLLEGKHLQEFLTYFQAESDSTLWYMFYDVV</sequence>
<proteinExistence type="predicted"/>
<organism evidence="2">
    <name type="scientific">Trichodesmium erythraeum (strain IMS101)</name>
    <dbReference type="NCBI Taxonomy" id="203124"/>
    <lineage>
        <taxon>Bacteria</taxon>
        <taxon>Bacillati</taxon>
        <taxon>Cyanobacteriota</taxon>
        <taxon>Cyanophyceae</taxon>
        <taxon>Oscillatoriophycideae</taxon>
        <taxon>Oscillatoriales</taxon>
        <taxon>Microcoleaceae</taxon>
        <taxon>Trichodesmium</taxon>
    </lineage>
</organism>
<reference evidence="2" key="1">
    <citation type="submission" date="2006-06" db="EMBL/GenBank/DDBJ databases">
        <title>Complete sequence of Trichodesmium erythraeum IMS101.</title>
        <authorList>
            <consortium name="US DOE Joint Genome Institute"/>
            <person name="Copeland A."/>
            <person name="Lucas S."/>
            <person name="Lapidus A."/>
            <person name="Barry K."/>
            <person name="Detter J.C."/>
            <person name="Glavina del Rio T."/>
            <person name="Hammon N."/>
            <person name="Israni S."/>
            <person name="Dalin E."/>
            <person name="Tice H."/>
            <person name="Pitluck S."/>
            <person name="Kiss H."/>
            <person name="Munk A.C."/>
            <person name="Brettin T."/>
            <person name="Bruce D."/>
            <person name="Han C."/>
            <person name="Tapia R."/>
            <person name="Gilna P."/>
            <person name="Schmutz J."/>
            <person name="Larimer F."/>
            <person name="Land M."/>
            <person name="Hauser L."/>
            <person name="Kyrpides N."/>
            <person name="Kim E."/>
            <person name="Richardson P."/>
        </authorList>
    </citation>
    <scope>NUCLEOTIDE SEQUENCE [LARGE SCALE GENOMIC DNA]</scope>
    <source>
        <strain evidence="2">IMS101</strain>
    </source>
</reference>
<dbReference type="KEGG" id="ter:Tery_1103"/>
<feature type="domain" description="DUF4384" evidence="1">
    <location>
        <begin position="139"/>
        <end position="216"/>
    </location>
</feature>
<name>Q116V6_TRIEI</name>
<gene>
    <name evidence="2" type="ordered locus">Tery_1103</name>
</gene>
<dbReference type="InterPro" id="IPR025493">
    <property type="entry name" value="DUF4384"/>
</dbReference>
<dbReference type="EMBL" id="CP000393">
    <property type="protein sequence ID" value="ABG50468.1"/>
    <property type="molecule type" value="Genomic_DNA"/>
</dbReference>
<dbReference type="eggNOG" id="COG3655">
    <property type="taxonomic scope" value="Bacteria"/>
</dbReference>
<accession>Q116V6</accession>
<dbReference type="HOGENOM" id="CLU_1065350_0_0_3"/>
<dbReference type="RefSeq" id="WP_011610854.1">
    <property type="nucleotide sequence ID" value="NC_008312.1"/>
</dbReference>
<evidence type="ECO:0000259" key="1">
    <source>
        <dbReference type="Pfam" id="PF14326"/>
    </source>
</evidence>
<evidence type="ECO:0000313" key="2">
    <source>
        <dbReference type="EMBL" id="ABG50468.1"/>
    </source>
</evidence>
<dbReference type="AlphaFoldDB" id="Q116V6"/>